<dbReference type="RefSeq" id="XP_030993500.1">
    <property type="nucleotide sequence ID" value="XM_031142280.1"/>
</dbReference>
<protein>
    <submittedName>
        <fullName evidence="1">Uncharacterized protein</fullName>
    </submittedName>
</protein>
<dbReference type="GeneID" id="41974973"/>
<reference evidence="1 2" key="1">
    <citation type="submission" date="2019-06" db="EMBL/GenBank/DDBJ databases">
        <title>Draft genome sequence of the filamentous fungus Phialemoniopsis curvata isolated from diesel fuel.</title>
        <authorList>
            <person name="Varaljay V.A."/>
            <person name="Lyon W.J."/>
            <person name="Crouch A.L."/>
            <person name="Drake C.E."/>
            <person name="Hollomon J.M."/>
            <person name="Nadeau L.J."/>
            <person name="Nunn H.S."/>
            <person name="Stevenson B.S."/>
            <person name="Bojanowski C.L."/>
            <person name="Crookes-Goodson W.J."/>
        </authorList>
    </citation>
    <scope>NUCLEOTIDE SEQUENCE [LARGE SCALE GENOMIC DNA]</scope>
    <source>
        <strain evidence="1 2">D216</strain>
    </source>
</reference>
<organism evidence="1 2">
    <name type="scientific">Thyridium curvatum</name>
    <dbReference type="NCBI Taxonomy" id="1093900"/>
    <lineage>
        <taxon>Eukaryota</taxon>
        <taxon>Fungi</taxon>
        <taxon>Dikarya</taxon>
        <taxon>Ascomycota</taxon>
        <taxon>Pezizomycotina</taxon>
        <taxon>Sordariomycetes</taxon>
        <taxon>Sordariomycetidae</taxon>
        <taxon>Thyridiales</taxon>
        <taxon>Thyridiaceae</taxon>
        <taxon>Thyridium</taxon>
    </lineage>
</organism>
<comment type="caution">
    <text evidence="1">The sequence shown here is derived from an EMBL/GenBank/DDBJ whole genome shotgun (WGS) entry which is preliminary data.</text>
</comment>
<evidence type="ECO:0000313" key="2">
    <source>
        <dbReference type="Proteomes" id="UP000319257"/>
    </source>
</evidence>
<dbReference type="EMBL" id="SKBQ01000046">
    <property type="protein sequence ID" value="TPX11789.1"/>
    <property type="molecule type" value="Genomic_DNA"/>
</dbReference>
<dbReference type="OrthoDB" id="4367324at2759"/>
<accession>A0A507B3B2</accession>
<proteinExistence type="predicted"/>
<gene>
    <name evidence="1" type="ORF">E0L32_007526</name>
</gene>
<dbReference type="STRING" id="1093900.A0A507B3B2"/>
<name>A0A507B3B2_9PEZI</name>
<sequence length="264" mass="29569">MAQQPHATTTLRRFLTQNKPFTTCSARSQQHPTNTKWPTFEDPVTIWDAFTLGNLDRQFGALLDIPIPSDRLPIAVEAPEDLPITNSKSIGHLVARNDAMMQASLNVAKSHLQLFPGIVLRFRYNDVDQTQLPKLFDGRKTLRPDHIIQLDRFPASILVVGLARPSSHWSARRAVSSLGDLDKGGLQPLRELANLCKIAGTEFGYIQTDEDMVVCRFTLASGNKWKASIKPIPWSTYETSNLTADLALWWLCMRAMSMLGNQQG</sequence>
<dbReference type="InParanoid" id="A0A507B3B2"/>
<dbReference type="AlphaFoldDB" id="A0A507B3B2"/>
<dbReference type="Proteomes" id="UP000319257">
    <property type="component" value="Unassembled WGS sequence"/>
</dbReference>
<evidence type="ECO:0000313" key="1">
    <source>
        <dbReference type="EMBL" id="TPX11789.1"/>
    </source>
</evidence>
<keyword evidence="2" id="KW-1185">Reference proteome</keyword>